<reference evidence="2 3" key="1">
    <citation type="submission" date="2009-01" db="EMBL/GenBank/DDBJ databases">
        <authorList>
            <person name="Madupu R."/>
            <person name="Sebastian Y."/>
            <person name="Durkin A.S."/>
            <person name="Torralba M."/>
            <person name="Methe B."/>
            <person name="Sutton G.G."/>
            <person name="Strausberg R.L."/>
            <person name="Nelson K.E."/>
        </authorList>
    </citation>
    <scope>NUCLEOTIDE SEQUENCE [LARGE SCALE GENOMIC DNA]</scope>
    <source>
        <strain evidence="2 3">ATCC 49626</strain>
    </source>
</reference>
<dbReference type="EMBL" id="ACFE01000003">
    <property type="protein sequence ID" value="EEE17170.1"/>
    <property type="molecule type" value="Genomic_DNA"/>
</dbReference>
<feature type="region of interest" description="Disordered" evidence="1">
    <location>
        <begin position="1"/>
        <end position="23"/>
    </location>
</feature>
<evidence type="ECO:0000313" key="2">
    <source>
        <dbReference type="EMBL" id="EEE17170.1"/>
    </source>
</evidence>
<name>B9CMU6_LANR4</name>
<sequence length="39" mass="4257">MGLFTLVNSHTEPIKDPATPPTKTIRKSIITTPFSSISE</sequence>
<feature type="compositionally biased region" description="Polar residues" evidence="1">
    <location>
        <begin position="1"/>
        <end position="11"/>
    </location>
</feature>
<comment type="caution">
    <text evidence="2">The sequence shown here is derived from an EMBL/GenBank/DDBJ whole genome shotgun (WGS) entry which is preliminary data.</text>
</comment>
<dbReference type="Proteomes" id="UP000004070">
    <property type="component" value="Unassembled WGS sequence"/>
</dbReference>
<evidence type="ECO:0000313" key="3">
    <source>
        <dbReference type="Proteomes" id="UP000004070"/>
    </source>
</evidence>
<dbReference type="AlphaFoldDB" id="B9CMU6"/>
<gene>
    <name evidence="2" type="ORF">ATORI0001_0906</name>
</gene>
<evidence type="ECO:0000256" key="1">
    <source>
        <dbReference type="SAM" id="MobiDB-lite"/>
    </source>
</evidence>
<organism evidence="2 3">
    <name type="scientific">Lancefieldella rimae (strain ATCC 49626 / DSM 7090 / CCUG 31168 / NBRC 15546 / VPI D140H-11A)</name>
    <name type="common">Atopobium rimae</name>
    <dbReference type="NCBI Taxonomy" id="553184"/>
    <lineage>
        <taxon>Bacteria</taxon>
        <taxon>Bacillati</taxon>
        <taxon>Actinomycetota</taxon>
        <taxon>Coriobacteriia</taxon>
        <taxon>Coriobacteriales</taxon>
        <taxon>Atopobiaceae</taxon>
        <taxon>Lancefieldella</taxon>
    </lineage>
</organism>
<protein>
    <submittedName>
        <fullName evidence="2">Uncharacterized protein</fullName>
    </submittedName>
</protein>
<accession>B9CMU6</accession>
<proteinExistence type="predicted"/>